<reference evidence="3 4" key="1">
    <citation type="submission" date="2020-06" db="EMBL/GenBank/DDBJ databases">
        <authorList>
            <person name="Li R."/>
            <person name="Bekaert M."/>
        </authorList>
    </citation>
    <scope>NUCLEOTIDE SEQUENCE [LARGE SCALE GENOMIC DNA]</scope>
    <source>
        <strain evidence="4">wild</strain>
    </source>
</reference>
<feature type="transmembrane region" description="Helical" evidence="1">
    <location>
        <begin position="206"/>
        <end position="224"/>
    </location>
</feature>
<dbReference type="AlphaFoldDB" id="A0A6J8AQD3"/>
<accession>A0A6J8AQD3</accession>
<keyword evidence="1" id="KW-0812">Transmembrane</keyword>
<evidence type="ECO:0000313" key="3">
    <source>
        <dbReference type="EMBL" id="CAC5370272.1"/>
    </source>
</evidence>
<keyword evidence="1" id="KW-0472">Membrane</keyword>
<dbReference type="OrthoDB" id="6191669at2759"/>
<dbReference type="EMBL" id="CACVKT020001665">
    <property type="protein sequence ID" value="CAC5370272.1"/>
    <property type="molecule type" value="Genomic_DNA"/>
</dbReference>
<proteinExistence type="predicted"/>
<evidence type="ECO:0000259" key="2">
    <source>
        <dbReference type="PROSITE" id="PS51034"/>
    </source>
</evidence>
<evidence type="ECO:0000256" key="1">
    <source>
        <dbReference type="SAM" id="Phobius"/>
    </source>
</evidence>
<keyword evidence="1" id="KW-1133">Transmembrane helix</keyword>
<name>A0A6J8AQD3_MYTCO</name>
<evidence type="ECO:0000313" key="4">
    <source>
        <dbReference type="Proteomes" id="UP000507470"/>
    </source>
</evidence>
<dbReference type="PROSITE" id="PS51034">
    <property type="entry name" value="ZP_2"/>
    <property type="match status" value="1"/>
</dbReference>
<gene>
    <name evidence="3" type="ORF">MCOR_9184</name>
</gene>
<feature type="domain" description="ZP" evidence="2">
    <location>
        <begin position="1"/>
        <end position="167"/>
    </location>
</feature>
<sequence length="225" mass="24520">MHIFINWNVKTAGAFVASANTSIQIAIPAPTDFNQEIKKPTEPTKTIKLVITDKNGTPATTVHIGDPLLLKITGPADYTIEPISCTASSSLDKDYVLWTNKSCSSKDTAVIENNWKQNKTIPNIVSISMYGFRFVRSNTVVLTCSALFCPKGVQCSPNPCVNVKPHVSGRRKRNADVESENGYIKDSMSTSFTVVDNRMDTSGCSGTFVSVFTYVTVLALMLALI</sequence>
<dbReference type="Proteomes" id="UP000507470">
    <property type="component" value="Unassembled WGS sequence"/>
</dbReference>
<dbReference type="InterPro" id="IPR001507">
    <property type="entry name" value="ZP_dom"/>
</dbReference>
<organism evidence="3 4">
    <name type="scientific">Mytilus coruscus</name>
    <name type="common">Sea mussel</name>
    <dbReference type="NCBI Taxonomy" id="42192"/>
    <lineage>
        <taxon>Eukaryota</taxon>
        <taxon>Metazoa</taxon>
        <taxon>Spiralia</taxon>
        <taxon>Lophotrochozoa</taxon>
        <taxon>Mollusca</taxon>
        <taxon>Bivalvia</taxon>
        <taxon>Autobranchia</taxon>
        <taxon>Pteriomorphia</taxon>
        <taxon>Mytilida</taxon>
        <taxon>Mytiloidea</taxon>
        <taxon>Mytilidae</taxon>
        <taxon>Mytilinae</taxon>
        <taxon>Mytilus</taxon>
    </lineage>
</organism>
<keyword evidence="4" id="KW-1185">Reference proteome</keyword>
<protein>
    <recommendedName>
        <fullName evidence="2">ZP domain-containing protein</fullName>
    </recommendedName>
</protein>